<sequence>MNGDRALAKKLKDGVQDLEKELNEANSKLKSAKNTVALVDVKLKNYVTLEDDLRTMPGSLLLKPIESLLKELKGHLGHEKRNGSKDLSKLAEDLQAKQFKDRIEDLEKELNETNSKLESANEIVPFIEKELKYFVQLPFPYRMDHREAGNEGVYQYLFLNFLDLFRLLNGQLGDGEHNGSEVKLLKNRIQDLEKELNEANSKLESANAKLTTANLERANERAAAAEKKLEDCHMRGAEKIHQWDLTTNLVAQCIKELEGRFKDRFECLENDLKDFFPWLESQPGDGECNCSEGESDEEKETGEDKEEEEDKEEDEDEDEDTVLVDGPARDGSPSPHS</sequence>
<evidence type="ECO:0000256" key="2">
    <source>
        <dbReference type="SAM" id="MobiDB-lite"/>
    </source>
</evidence>
<proteinExistence type="predicted"/>
<organism evidence="3 4">
    <name type="scientific">Chloropicon roscoffensis</name>
    <dbReference type="NCBI Taxonomy" id="1461544"/>
    <lineage>
        <taxon>Eukaryota</taxon>
        <taxon>Viridiplantae</taxon>
        <taxon>Chlorophyta</taxon>
        <taxon>Chloropicophyceae</taxon>
        <taxon>Chloropicales</taxon>
        <taxon>Chloropicaceae</taxon>
        <taxon>Chloropicon</taxon>
    </lineage>
</organism>
<dbReference type="Proteomes" id="UP001472866">
    <property type="component" value="Chromosome 05"/>
</dbReference>
<dbReference type="AlphaFoldDB" id="A0AAX4P8S0"/>
<feature type="compositionally biased region" description="Acidic residues" evidence="2">
    <location>
        <begin position="293"/>
        <end position="322"/>
    </location>
</feature>
<feature type="coiled-coil region" evidence="1">
    <location>
        <begin position="89"/>
        <end position="123"/>
    </location>
</feature>
<feature type="coiled-coil region" evidence="1">
    <location>
        <begin position="8"/>
        <end position="35"/>
    </location>
</feature>
<keyword evidence="1" id="KW-0175">Coiled coil</keyword>
<keyword evidence="4" id="KW-1185">Reference proteome</keyword>
<reference evidence="3 4" key="1">
    <citation type="submission" date="2024-03" db="EMBL/GenBank/DDBJ databases">
        <title>Complete genome sequence of the green alga Chloropicon roscoffensis RCC1871.</title>
        <authorList>
            <person name="Lemieux C."/>
            <person name="Pombert J.-F."/>
            <person name="Otis C."/>
            <person name="Turmel M."/>
        </authorList>
    </citation>
    <scope>NUCLEOTIDE SEQUENCE [LARGE SCALE GENOMIC DNA]</scope>
    <source>
        <strain evidence="3 4">RCC1871</strain>
    </source>
</reference>
<gene>
    <name evidence="3" type="ORF">HKI87_05g39230</name>
</gene>
<feature type="region of interest" description="Disordered" evidence="2">
    <location>
        <begin position="283"/>
        <end position="337"/>
    </location>
</feature>
<protein>
    <submittedName>
        <fullName evidence="3">Uncharacterized protein</fullName>
    </submittedName>
</protein>
<evidence type="ECO:0000313" key="3">
    <source>
        <dbReference type="EMBL" id="WZN62387.1"/>
    </source>
</evidence>
<evidence type="ECO:0000256" key="1">
    <source>
        <dbReference type="SAM" id="Coils"/>
    </source>
</evidence>
<name>A0AAX4P8S0_9CHLO</name>
<feature type="coiled-coil region" evidence="1">
    <location>
        <begin position="182"/>
        <end position="235"/>
    </location>
</feature>
<evidence type="ECO:0000313" key="4">
    <source>
        <dbReference type="Proteomes" id="UP001472866"/>
    </source>
</evidence>
<dbReference type="EMBL" id="CP151505">
    <property type="protein sequence ID" value="WZN62387.1"/>
    <property type="molecule type" value="Genomic_DNA"/>
</dbReference>
<accession>A0AAX4P8S0</accession>